<feature type="transmembrane region" description="Helical" evidence="8">
    <location>
        <begin position="246"/>
        <end position="262"/>
    </location>
</feature>
<evidence type="ECO:0000256" key="2">
    <source>
        <dbReference type="ARBA" id="ARBA00012438"/>
    </source>
</evidence>
<feature type="transmembrane region" description="Helical" evidence="8">
    <location>
        <begin position="173"/>
        <end position="191"/>
    </location>
</feature>
<evidence type="ECO:0000313" key="13">
    <source>
        <dbReference type="Proteomes" id="UP000702425"/>
    </source>
</evidence>
<keyword evidence="8" id="KW-0472">Membrane</keyword>
<dbReference type="PROSITE" id="PS50109">
    <property type="entry name" value="HIS_KIN"/>
    <property type="match status" value="1"/>
</dbReference>
<feature type="domain" description="PAC" evidence="11">
    <location>
        <begin position="801"/>
        <end position="853"/>
    </location>
</feature>
<dbReference type="Gene3D" id="1.10.287.130">
    <property type="match status" value="1"/>
</dbReference>
<dbReference type="InterPro" id="IPR013656">
    <property type="entry name" value="PAS_4"/>
</dbReference>
<evidence type="ECO:0000256" key="8">
    <source>
        <dbReference type="SAM" id="Phobius"/>
    </source>
</evidence>
<gene>
    <name evidence="12" type="primary">kinE_8</name>
    <name evidence="12" type="ORF">E5S67_04692</name>
</gene>
<dbReference type="SMART" id="SM00388">
    <property type="entry name" value="HisKA"/>
    <property type="match status" value="1"/>
</dbReference>
<comment type="caution">
    <text evidence="12">The sequence shown here is derived from an EMBL/GenBank/DDBJ whole genome shotgun (WGS) entry which is preliminary data.</text>
</comment>
<dbReference type="Pfam" id="PF00989">
    <property type="entry name" value="PAS"/>
    <property type="match status" value="1"/>
</dbReference>
<feature type="transmembrane region" description="Helical" evidence="8">
    <location>
        <begin position="211"/>
        <end position="234"/>
    </location>
</feature>
<dbReference type="PROSITE" id="PS50112">
    <property type="entry name" value="PAS"/>
    <property type="match status" value="3"/>
</dbReference>
<dbReference type="InterPro" id="IPR036097">
    <property type="entry name" value="HisK_dim/P_sf"/>
</dbReference>
<feature type="transmembrane region" description="Helical" evidence="8">
    <location>
        <begin position="27"/>
        <end position="44"/>
    </location>
</feature>
<dbReference type="PRINTS" id="PR00344">
    <property type="entry name" value="BCTRLSENSOR"/>
</dbReference>
<dbReference type="GO" id="GO:0004673">
    <property type="term" value="F:protein histidine kinase activity"/>
    <property type="evidence" value="ECO:0007669"/>
    <property type="project" value="UniProtKB-EC"/>
</dbReference>
<keyword evidence="8" id="KW-0812">Transmembrane</keyword>
<feature type="transmembrane region" description="Helical" evidence="8">
    <location>
        <begin position="143"/>
        <end position="161"/>
    </location>
</feature>
<feature type="transmembrane region" description="Helical" evidence="8">
    <location>
        <begin position="95"/>
        <end position="117"/>
    </location>
</feature>
<evidence type="ECO:0000256" key="3">
    <source>
        <dbReference type="ARBA" id="ARBA00022553"/>
    </source>
</evidence>
<evidence type="ECO:0000256" key="4">
    <source>
        <dbReference type="ARBA" id="ARBA00022679"/>
    </source>
</evidence>
<keyword evidence="13" id="KW-1185">Reference proteome</keyword>
<dbReference type="InterPro" id="IPR003661">
    <property type="entry name" value="HisK_dim/P_dom"/>
</dbReference>
<dbReference type="EMBL" id="SRRZ01000104">
    <property type="protein sequence ID" value="NQE36926.1"/>
    <property type="molecule type" value="Genomic_DNA"/>
</dbReference>
<dbReference type="SUPFAM" id="SSF47384">
    <property type="entry name" value="Homodimeric domain of signal transducing histidine kinase"/>
    <property type="match status" value="1"/>
</dbReference>
<dbReference type="Pfam" id="PF08448">
    <property type="entry name" value="PAS_4"/>
    <property type="match status" value="2"/>
</dbReference>
<evidence type="ECO:0000256" key="5">
    <source>
        <dbReference type="ARBA" id="ARBA00022777"/>
    </source>
</evidence>
<dbReference type="PANTHER" id="PTHR43304">
    <property type="entry name" value="PHYTOCHROME-LIKE PROTEIN CPH1"/>
    <property type="match status" value="1"/>
</dbReference>
<keyword evidence="6" id="KW-0902">Two-component regulatory system</keyword>
<dbReference type="EC" id="2.7.13.3" evidence="2"/>
<accession>A0ABX2D2R1</accession>
<dbReference type="InterPro" id="IPR001610">
    <property type="entry name" value="PAC"/>
</dbReference>
<dbReference type="Gene3D" id="3.30.450.20">
    <property type="entry name" value="PAS domain"/>
    <property type="match status" value="4"/>
</dbReference>
<keyword evidence="4 12" id="KW-0808">Transferase</keyword>
<keyword evidence="8" id="KW-1133">Transmembrane helix</keyword>
<dbReference type="InterPro" id="IPR003594">
    <property type="entry name" value="HATPase_dom"/>
</dbReference>
<keyword evidence="7" id="KW-0175">Coiled coil</keyword>
<sequence>MEVFERAQQLKAPSTRMAAVQSFSKKASIAVMAIGCTVILGWIFDLQLLKSILPGLVTMKANTAVCFILGGFSLFIQQIRRAKLTARKYQKNHKYLILGCSFLIILISLLTLVQYSFNLHLGIDQLLFKESYRLTSPGIPGRMAPNTAGAFLLLGTALLLLSERRPKYLRIQILSCSAFLIAFMGLIGYIYDKALFYQIGHNTGMALHTSAAFMLLSFGILFASPERGLIAVITSDRAGGIMARRLLPRAIIIPPLVGYFIISGERLQAYTPEVGISLLSVLNVIIFTVLIWQNAKTLCSADRKRYRAELKLRKAKLDLETQVEKRTLQLQIANEQLQQQIIESQTTKQALQNNYNLLLTVINSTPTALFVKDIQGRYMMLNAAGASIIGKSVDDIIGRDDSELFSAEIAGNIRKTDRPIMAAGKTQAIEEELPVKGNLRTFLSTKSAYRDGQGNISGIVSIARDITESKQAEIANSSLAAILEATPDFVGIWDLEGRAVYINKAGRKMVGINENEDISKRQVAEFTAASARSALKQAIATAVSGGVWSGETAFVSASGLEIPVSQVIISHSAAGGKLAYISTIARDISDRFQAEQALQLSQARFAGILEIADDAIISVDADQKIILFNQGAERIFGWTAAEAIGQSLSLLLPEAFAAPHSQLVSNFGGGVKQARKMGSRKEIFARRRDGTEFPAEASISKLEVAGEIIFTAILRDVTASRQAEEFVRLSEERYRSLAMATAQLVWTTNGQGKPIAPIDWMAYTGQSWEEATDNWTSAIHPDDRPITAQAWKRAAETKSLYEVEHRLRAADGSYRHFWVRGVPVLAEDGSIREWVGTHTDISDRVQVLEALKQSEGLYRSQATELEKAVQELHQAQTQLIQTEKISSLGQLVAGVAHEINNPINFIYGNITHASEYATDLLGLLHLYQEKYPNPVPEIVEAAEDIEIDFLMEDFTKILESMKVGADRIRDLVVSLRNFSRLDESQMKLVDIHEGIESTLLILQHRIKANLVRPAIEIIKDYGNFPKVECYVGQLNQVFMNLLGNAIDALEEYNNHASNKIEISFRPKTIRISTSANSDTVTIRIADNGMGINQEVIHKLFDPFFTTKPVGKGTGLGLSISYQIIVEKHRGNLQCISAPGEGAEFVIEIPISQKVSALAAENTKEMVNRF</sequence>
<reference evidence="12 13" key="1">
    <citation type="journal article" date="2020" name="Sci. Rep.">
        <title>A novel cyanobacterial geosmin producer, revising GeoA distribution and dispersion patterns in Bacteria.</title>
        <authorList>
            <person name="Churro C."/>
            <person name="Semedo-Aguiar A.P."/>
            <person name="Silva A.D."/>
            <person name="Pereira-Leal J.B."/>
            <person name="Leite R.B."/>
        </authorList>
    </citation>
    <scope>NUCLEOTIDE SEQUENCE [LARGE SCALE GENOMIC DNA]</scope>
    <source>
        <strain evidence="12 13">IPMA8</strain>
    </source>
</reference>
<evidence type="ECO:0000259" key="10">
    <source>
        <dbReference type="PROSITE" id="PS50112"/>
    </source>
</evidence>
<dbReference type="InterPro" id="IPR004358">
    <property type="entry name" value="Sig_transdc_His_kin-like_C"/>
</dbReference>
<comment type="catalytic activity">
    <reaction evidence="1">
        <text>ATP + protein L-histidine = ADP + protein N-phospho-L-histidine.</text>
        <dbReference type="EC" id="2.7.13.3"/>
    </reaction>
</comment>
<keyword evidence="3" id="KW-0597">Phosphoprotein</keyword>
<dbReference type="SMART" id="SM00387">
    <property type="entry name" value="HATPase_c"/>
    <property type="match status" value="1"/>
</dbReference>
<protein>
    <recommendedName>
        <fullName evidence="2">histidine kinase</fullName>
        <ecNumber evidence="2">2.7.13.3</ecNumber>
    </recommendedName>
</protein>
<dbReference type="CDD" id="cd00082">
    <property type="entry name" value="HisKA"/>
    <property type="match status" value="1"/>
</dbReference>
<dbReference type="CDD" id="cd00130">
    <property type="entry name" value="PAS"/>
    <property type="match status" value="4"/>
</dbReference>
<organism evidence="12 13">
    <name type="scientific">Microcoleus asticus IPMA8</name>
    <dbReference type="NCBI Taxonomy" id="2563858"/>
    <lineage>
        <taxon>Bacteria</taxon>
        <taxon>Bacillati</taxon>
        <taxon>Cyanobacteriota</taxon>
        <taxon>Cyanophyceae</taxon>
        <taxon>Oscillatoriophycideae</taxon>
        <taxon>Oscillatoriales</taxon>
        <taxon>Microcoleaceae</taxon>
        <taxon>Microcoleus</taxon>
        <taxon>Microcoleus asticus</taxon>
    </lineage>
</organism>
<dbReference type="PROSITE" id="PS50113">
    <property type="entry name" value="PAC"/>
    <property type="match status" value="2"/>
</dbReference>
<dbReference type="InterPro" id="IPR005467">
    <property type="entry name" value="His_kinase_dom"/>
</dbReference>
<dbReference type="Pfam" id="PF02518">
    <property type="entry name" value="HATPase_c"/>
    <property type="match status" value="1"/>
</dbReference>
<feature type="domain" description="PAS" evidence="10">
    <location>
        <begin position="601"/>
        <end position="654"/>
    </location>
</feature>
<evidence type="ECO:0000256" key="1">
    <source>
        <dbReference type="ARBA" id="ARBA00000085"/>
    </source>
</evidence>
<dbReference type="InterPro" id="IPR036890">
    <property type="entry name" value="HATPase_C_sf"/>
</dbReference>
<feature type="domain" description="PAC" evidence="11">
    <location>
        <begin position="422"/>
        <end position="478"/>
    </location>
</feature>
<dbReference type="NCBIfam" id="TIGR00229">
    <property type="entry name" value="sensory_box"/>
    <property type="match status" value="4"/>
</dbReference>
<dbReference type="Proteomes" id="UP000702425">
    <property type="component" value="Unassembled WGS sequence"/>
</dbReference>
<feature type="transmembrane region" description="Helical" evidence="8">
    <location>
        <begin position="274"/>
        <end position="295"/>
    </location>
</feature>
<evidence type="ECO:0000256" key="6">
    <source>
        <dbReference type="ARBA" id="ARBA00023012"/>
    </source>
</evidence>
<dbReference type="InterPro" id="IPR013767">
    <property type="entry name" value="PAS_fold"/>
</dbReference>
<dbReference type="Pfam" id="PF08447">
    <property type="entry name" value="PAS_3"/>
    <property type="match status" value="1"/>
</dbReference>
<feature type="coiled-coil region" evidence="7">
    <location>
        <begin position="858"/>
        <end position="885"/>
    </location>
</feature>
<evidence type="ECO:0000259" key="11">
    <source>
        <dbReference type="PROSITE" id="PS50113"/>
    </source>
</evidence>
<dbReference type="Gene3D" id="3.30.565.10">
    <property type="entry name" value="Histidine kinase-like ATPase, C-terminal domain"/>
    <property type="match status" value="1"/>
</dbReference>
<dbReference type="SUPFAM" id="SSF55785">
    <property type="entry name" value="PYP-like sensor domain (PAS domain)"/>
    <property type="match status" value="4"/>
</dbReference>
<feature type="domain" description="Histidine kinase" evidence="9">
    <location>
        <begin position="894"/>
        <end position="1152"/>
    </location>
</feature>
<feature type="domain" description="PAS" evidence="10">
    <location>
        <begin position="475"/>
        <end position="546"/>
    </location>
</feature>
<dbReference type="SUPFAM" id="SSF55874">
    <property type="entry name" value="ATPase domain of HSP90 chaperone/DNA topoisomerase II/histidine kinase"/>
    <property type="match status" value="1"/>
</dbReference>
<dbReference type="RefSeq" id="WP_172190785.1">
    <property type="nucleotide sequence ID" value="NZ_CAWPPK010000007.1"/>
</dbReference>
<dbReference type="SMART" id="SM00091">
    <property type="entry name" value="PAS"/>
    <property type="match status" value="4"/>
</dbReference>
<dbReference type="PANTHER" id="PTHR43304:SF1">
    <property type="entry name" value="PAC DOMAIN-CONTAINING PROTEIN"/>
    <property type="match status" value="1"/>
</dbReference>
<name>A0ABX2D2R1_9CYAN</name>
<evidence type="ECO:0000313" key="12">
    <source>
        <dbReference type="EMBL" id="NQE36926.1"/>
    </source>
</evidence>
<feature type="transmembrane region" description="Helical" evidence="8">
    <location>
        <begin position="56"/>
        <end position="75"/>
    </location>
</feature>
<dbReference type="InterPro" id="IPR000014">
    <property type="entry name" value="PAS"/>
</dbReference>
<proteinExistence type="predicted"/>
<evidence type="ECO:0000259" key="9">
    <source>
        <dbReference type="PROSITE" id="PS50109"/>
    </source>
</evidence>
<evidence type="ECO:0000256" key="7">
    <source>
        <dbReference type="SAM" id="Coils"/>
    </source>
</evidence>
<dbReference type="InterPro" id="IPR035965">
    <property type="entry name" value="PAS-like_dom_sf"/>
</dbReference>
<dbReference type="InterPro" id="IPR013655">
    <property type="entry name" value="PAS_fold_3"/>
</dbReference>
<dbReference type="SMART" id="SM00086">
    <property type="entry name" value="PAC"/>
    <property type="match status" value="4"/>
</dbReference>
<dbReference type="InterPro" id="IPR052162">
    <property type="entry name" value="Sensor_kinase/Photoreceptor"/>
</dbReference>
<dbReference type="InterPro" id="IPR000700">
    <property type="entry name" value="PAS-assoc_C"/>
</dbReference>
<feature type="domain" description="PAS" evidence="10">
    <location>
        <begin position="354"/>
        <end position="424"/>
    </location>
</feature>
<keyword evidence="5 12" id="KW-0418">Kinase</keyword>